<protein>
    <submittedName>
        <fullName evidence="1">Type II toxin-antitoxin system PemK/MazF family toxin</fullName>
    </submittedName>
</protein>
<dbReference type="InterPro" id="IPR003477">
    <property type="entry name" value="PemK-like"/>
</dbReference>
<dbReference type="InterPro" id="IPR011067">
    <property type="entry name" value="Plasmid_toxin/cell-grow_inhib"/>
</dbReference>
<dbReference type="Gene3D" id="2.30.30.110">
    <property type="match status" value="1"/>
</dbReference>
<name>A0A850T923_9BACT</name>
<dbReference type="Pfam" id="PF02452">
    <property type="entry name" value="PemK_toxin"/>
    <property type="match status" value="1"/>
</dbReference>
<dbReference type="RefSeq" id="WP_178367182.1">
    <property type="nucleotide sequence ID" value="NZ_JACADJ010000044.1"/>
</dbReference>
<accession>A0A850T923</accession>
<evidence type="ECO:0000313" key="2">
    <source>
        <dbReference type="Proteomes" id="UP000553343"/>
    </source>
</evidence>
<proteinExistence type="predicted"/>
<dbReference type="GO" id="GO:0006402">
    <property type="term" value="P:mRNA catabolic process"/>
    <property type="evidence" value="ECO:0007669"/>
    <property type="project" value="TreeGrafter"/>
</dbReference>
<comment type="caution">
    <text evidence="1">The sequence shown here is derived from an EMBL/GenBank/DDBJ whole genome shotgun (WGS) entry which is preliminary data.</text>
</comment>
<keyword evidence="2" id="KW-1185">Reference proteome</keyword>
<dbReference type="GO" id="GO:0016075">
    <property type="term" value="P:rRNA catabolic process"/>
    <property type="evidence" value="ECO:0007669"/>
    <property type="project" value="TreeGrafter"/>
</dbReference>
<organism evidence="1 2">
    <name type="scientific">Desulfobacter latus</name>
    <dbReference type="NCBI Taxonomy" id="2292"/>
    <lineage>
        <taxon>Bacteria</taxon>
        <taxon>Pseudomonadati</taxon>
        <taxon>Thermodesulfobacteriota</taxon>
        <taxon>Desulfobacteria</taxon>
        <taxon>Desulfobacterales</taxon>
        <taxon>Desulfobacteraceae</taxon>
        <taxon>Desulfobacter</taxon>
    </lineage>
</organism>
<dbReference type="EMBL" id="JACADJ010000044">
    <property type="protein sequence ID" value="NWH05725.1"/>
    <property type="molecule type" value="Genomic_DNA"/>
</dbReference>
<dbReference type="SUPFAM" id="SSF50118">
    <property type="entry name" value="Cell growth inhibitor/plasmid maintenance toxic component"/>
    <property type="match status" value="1"/>
</dbReference>
<dbReference type="PANTHER" id="PTHR33988">
    <property type="entry name" value="ENDORIBONUCLEASE MAZF-RELATED"/>
    <property type="match status" value="1"/>
</dbReference>
<evidence type="ECO:0000313" key="1">
    <source>
        <dbReference type="EMBL" id="NWH05725.1"/>
    </source>
</evidence>
<dbReference type="AlphaFoldDB" id="A0A850T923"/>
<reference evidence="1 2" key="1">
    <citation type="submission" date="2020-06" db="EMBL/GenBank/DDBJ databases">
        <title>High-quality draft genome of sulfate reducer Desulfobacter latus type strain AcrS2 isolated from marine sediment.</title>
        <authorList>
            <person name="Hoppe M."/>
            <person name="Larsen C.K."/>
            <person name="Marshall I.P.G."/>
            <person name="Schramm A."/>
            <person name="Marietou A.G."/>
        </authorList>
    </citation>
    <scope>NUCLEOTIDE SEQUENCE [LARGE SCALE GENOMIC DNA]</scope>
    <source>
        <strain evidence="1 2">AcRS2</strain>
    </source>
</reference>
<sequence>MTDYKFGDIILVPFPFTDQSTTKKRPAVIVSSTQYNQKRPDVVIMAVTSQIHASGYFGDIRIKKWQQAGFLKASVIKPILTTVAKGLIIKKLGCLADIDQEALNKGLQSIIG</sequence>
<gene>
    <name evidence="1" type="ORF">HXW94_12140</name>
</gene>
<dbReference type="Proteomes" id="UP000553343">
    <property type="component" value="Unassembled WGS sequence"/>
</dbReference>
<dbReference type="PANTHER" id="PTHR33988:SF2">
    <property type="entry name" value="ENDORIBONUCLEASE MAZF"/>
    <property type="match status" value="1"/>
</dbReference>
<dbReference type="GO" id="GO:0004521">
    <property type="term" value="F:RNA endonuclease activity"/>
    <property type="evidence" value="ECO:0007669"/>
    <property type="project" value="TreeGrafter"/>
</dbReference>
<dbReference type="GO" id="GO:0003677">
    <property type="term" value="F:DNA binding"/>
    <property type="evidence" value="ECO:0007669"/>
    <property type="project" value="InterPro"/>
</dbReference>